<dbReference type="InterPro" id="IPR050766">
    <property type="entry name" value="Bact_Lucif_Oxidored"/>
</dbReference>
<keyword evidence="1" id="KW-0560">Oxidoreductase</keyword>
<reference evidence="5" key="1">
    <citation type="journal article" date="2019" name="Int. J. Syst. Evol. Microbiol.">
        <title>The Global Catalogue of Microorganisms (GCM) 10K type strain sequencing project: providing services to taxonomists for standard genome sequencing and annotation.</title>
        <authorList>
            <consortium name="The Broad Institute Genomics Platform"/>
            <consortium name="The Broad Institute Genome Sequencing Center for Infectious Disease"/>
            <person name="Wu L."/>
            <person name="Ma J."/>
        </authorList>
    </citation>
    <scope>NUCLEOTIDE SEQUENCE [LARGE SCALE GENOMIC DNA]</scope>
    <source>
        <strain evidence="5">CECT 7649</strain>
    </source>
</reference>
<evidence type="ECO:0000313" key="5">
    <source>
        <dbReference type="Proteomes" id="UP001596496"/>
    </source>
</evidence>
<organism evidence="4 5">
    <name type="scientific">Sphaerisporangium rhizosphaerae</name>
    <dbReference type="NCBI Taxonomy" id="2269375"/>
    <lineage>
        <taxon>Bacteria</taxon>
        <taxon>Bacillati</taxon>
        <taxon>Actinomycetota</taxon>
        <taxon>Actinomycetes</taxon>
        <taxon>Streptosporangiales</taxon>
        <taxon>Streptosporangiaceae</taxon>
        <taxon>Sphaerisporangium</taxon>
    </lineage>
</organism>
<evidence type="ECO:0000313" key="4">
    <source>
        <dbReference type="EMBL" id="MFC7387129.1"/>
    </source>
</evidence>
<proteinExistence type="predicted"/>
<feature type="domain" description="Luciferase-like" evidence="3">
    <location>
        <begin position="9"/>
        <end position="295"/>
    </location>
</feature>
<dbReference type="Gene3D" id="3.20.20.30">
    <property type="entry name" value="Luciferase-like domain"/>
    <property type="match status" value="1"/>
</dbReference>
<dbReference type="NCBIfam" id="TIGR04020">
    <property type="entry name" value="seco_metab_LLM"/>
    <property type="match status" value="1"/>
</dbReference>
<sequence>MDLSLFYFSNDAQLPAEDRYRLVLEGARFGDARGFTAVWTPERHFHRFGGIYPNPAVTSAALASVTGRIDIRAGSVVAPLHHVSRIADDWAAVDALAGGRVGLSLASGWHKGDFVLRPDAYQDRQRATVEYADRLRRLWRQARPSRGDLPMWFSTGGSPGTLKAAAHAGVGVLTHLANQSAAELAARIAEYRAMYAACGHRGRGHVVLMLHTYLDEDLAAAEEQVRDPLERYLMSALGLFHGDTTSQGRPRGEARARLAVRPAYERYVRQGAGLFGSVDQAVSTVRGYQEMGVDEIACLIDFGVPVRHVLRGLEYLDELRLRVAGLTTSSARPANGYRGTGVLRTEEGH</sequence>
<keyword evidence="5" id="KW-1185">Reference proteome</keyword>
<evidence type="ECO:0000259" key="3">
    <source>
        <dbReference type="Pfam" id="PF00296"/>
    </source>
</evidence>
<dbReference type="RefSeq" id="WP_380830803.1">
    <property type="nucleotide sequence ID" value="NZ_JBHTCG010000034.1"/>
</dbReference>
<dbReference type="InterPro" id="IPR024011">
    <property type="entry name" value="Biosynth_lucif-like_mOase_dom"/>
</dbReference>
<keyword evidence="2" id="KW-0503">Monooxygenase</keyword>
<evidence type="ECO:0000256" key="1">
    <source>
        <dbReference type="ARBA" id="ARBA00023002"/>
    </source>
</evidence>
<dbReference type="Proteomes" id="UP001596496">
    <property type="component" value="Unassembled WGS sequence"/>
</dbReference>
<dbReference type="PANTHER" id="PTHR30137">
    <property type="entry name" value="LUCIFERASE-LIKE MONOOXYGENASE"/>
    <property type="match status" value="1"/>
</dbReference>
<dbReference type="Pfam" id="PF00296">
    <property type="entry name" value="Bac_luciferase"/>
    <property type="match status" value="1"/>
</dbReference>
<evidence type="ECO:0000256" key="2">
    <source>
        <dbReference type="ARBA" id="ARBA00023033"/>
    </source>
</evidence>
<accession>A0ABW2PCJ1</accession>
<gene>
    <name evidence="4" type="ORF">ACFQSB_33320</name>
</gene>
<comment type="caution">
    <text evidence="4">The sequence shown here is derived from an EMBL/GenBank/DDBJ whole genome shotgun (WGS) entry which is preliminary data.</text>
</comment>
<dbReference type="PANTHER" id="PTHR30137:SF8">
    <property type="entry name" value="BLR5498 PROTEIN"/>
    <property type="match status" value="1"/>
</dbReference>
<name>A0ABW2PCJ1_9ACTN</name>
<dbReference type="InterPro" id="IPR036661">
    <property type="entry name" value="Luciferase-like_sf"/>
</dbReference>
<protein>
    <submittedName>
        <fullName evidence="4">MupA/Atu3671 family FMN-dependent luciferase-like monooxygenase</fullName>
    </submittedName>
</protein>
<dbReference type="SUPFAM" id="SSF51679">
    <property type="entry name" value="Bacterial luciferase-like"/>
    <property type="match status" value="1"/>
</dbReference>
<dbReference type="InterPro" id="IPR011251">
    <property type="entry name" value="Luciferase-like_dom"/>
</dbReference>
<dbReference type="EMBL" id="JBHTCG010000034">
    <property type="protein sequence ID" value="MFC7387129.1"/>
    <property type="molecule type" value="Genomic_DNA"/>
</dbReference>